<gene>
    <name evidence="1" type="ORF">UFOVP388_18</name>
</gene>
<name>A0A6J7WZX6_9CAUD</name>
<accession>A0A6J7WZX6</accession>
<organism evidence="1">
    <name type="scientific">uncultured Caudovirales phage</name>
    <dbReference type="NCBI Taxonomy" id="2100421"/>
    <lineage>
        <taxon>Viruses</taxon>
        <taxon>Duplodnaviria</taxon>
        <taxon>Heunggongvirae</taxon>
        <taxon>Uroviricota</taxon>
        <taxon>Caudoviricetes</taxon>
        <taxon>Peduoviridae</taxon>
        <taxon>Maltschvirus</taxon>
        <taxon>Maltschvirus maltsch</taxon>
    </lineage>
</organism>
<evidence type="ECO:0000313" key="1">
    <source>
        <dbReference type="EMBL" id="CAB5223700.1"/>
    </source>
</evidence>
<sequence>MSKDLFMLMREQEIQTSNFLPNKKEIQFSAKTFITNILEAGETDKYELLAQAKRMGEALEIINIELLKVLPQENFEAFGLKGTFRSGGDTINYSEDEIYATIKKDLDARTEQLKLAQKQDTFDAYGNQVPKVSTTPRKSSLAISF</sequence>
<dbReference type="EMBL" id="LR798324">
    <property type="protein sequence ID" value="CAB5223700.1"/>
    <property type="molecule type" value="Genomic_DNA"/>
</dbReference>
<proteinExistence type="predicted"/>
<protein>
    <submittedName>
        <fullName evidence="1">Uncharacterized protein</fullName>
    </submittedName>
</protein>
<reference evidence="1" key="1">
    <citation type="submission" date="2020-05" db="EMBL/GenBank/DDBJ databases">
        <authorList>
            <person name="Chiriac C."/>
            <person name="Salcher M."/>
            <person name="Ghai R."/>
            <person name="Kavagutti S V."/>
        </authorList>
    </citation>
    <scope>NUCLEOTIDE SEQUENCE</scope>
</reference>